<dbReference type="OrthoDB" id="4539280at2759"/>
<feature type="compositionally biased region" description="Polar residues" evidence="1">
    <location>
        <begin position="7"/>
        <end position="23"/>
    </location>
</feature>
<evidence type="ECO:0000313" key="2">
    <source>
        <dbReference type="EMBL" id="KDN70975.1"/>
    </source>
</evidence>
<proteinExistence type="predicted"/>
<name>A0A066XYB6_COLSU</name>
<dbReference type="Gene3D" id="3.90.25.70">
    <property type="match status" value="1"/>
</dbReference>
<accession>A0A066XYB6</accession>
<sequence length="196" mass="21137">MKILGISSPTQSDGEALSSKSSQVTPVPLLRKESFLHPQVSRVFFALIVLDPRIRNTDSVFCHPGSRLGWIAEATSAERIIEIGPGNTLANMMKKTLQASPGRDDARGIRRRILSLDSDQDDIYYRFDPASEQSEHSDNNDPGLVGIKTDSSWKTAAPAETPLQGSRGALSVVNTAQEPAAATATGRDGWSMGACR</sequence>
<evidence type="ECO:0000313" key="3">
    <source>
        <dbReference type="Proteomes" id="UP000027238"/>
    </source>
</evidence>
<dbReference type="HOGENOM" id="CLU_1390145_0_0_1"/>
<protein>
    <submittedName>
        <fullName evidence="2">Putative fatty acid synthase alpha subunit reductase</fullName>
    </submittedName>
</protein>
<gene>
    <name evidence="2" type="ORF">CSUB01_11703</name>
</gene>
<comment type="caution">
    <text evidence="2">The sequence shown here is derived from an EMBL/GenBank/DDBJ whole genome shotgun (WGS) entry which is preliminary data.</text>
</comment>
<dbReference type="EMBL" id="JMSE01000270">
    <property type="protein sequence ID" value="KDN70975.1"/>
    <property type="molecule type" value="Genomic_DNA"/>
</dbReference>
<evidence type="ECO:0000256" key="1">
    <source>
        <dbReference type="SAM" id="MobiDB-lite"/>
    </source>
</evidence>
<reference evidence="3" key="1">
    <citation type="journal article" date="2014" name="Genome Announc.">
        <title>Draft genome sequence of Colletotrichum sublineola, a destructive pathogen of cultivated sorghum.</title>
        <authorList>
            <person name="Baroncelli R."/>
            <person name="Sanz-Martin J.M."/>
            <person name="Rech G.E."/>
            <person name="Sukno S.A."/>
            <person name="Thon M.R."/>
        </authorList>
    </citation>
    <scope>NUCLEOTIDE SEQUENCE [LARGE SCALE GENOMIC DNA]</scope>
    <source>
        <strain evidence="3">TX430BB</strain>
    </source>
</reference>
<organism evidence="2 3">
    <name type="scientific">Colletotrichum sublineola</name>
    <name type="common">Sorghum anthracnose fungus</name>
    <dbReference type="NCBI Taxonomy" id="1173701"/>
    <lineage>
        <taxon>Eukaryota</taxon>
        <taxon>Fungi</taxon>
        <taxon>Dikarya</taxon>
        <taxon>Ascomycota</taxon>
        <taxon>Pezizomycotina</taxon>
        <taxon>Sordariomycetes</taxon>
        <taxon>Hypocreomycetidae</taxon>
        <taxon>Glomerellales</taxon>
        <taxon>Glomerellaceae</taxon>
        <taxon>Colletotrichum</taxon>
        <taxon>Colletotrichum graminicola species complex</taxon>
    </lineage>
</organism>
<feature type="region of interest" description="Disordered" evidence="1">
    <location>
        <begin position="129"/>
        <end position="149"/>
    </location>
</feature>
<keyword evidence="3" id="KW-1185">Reference proteome</keyword>
<dbReference type="Proteomes" id="UP000027238">
    <property type="component" value="Unassembled WGS sequence"/>
</dbReference>
<dbReference type="AlphaFoldDB" id="A0A066XYB6"/>
<feature type="region of interest" description="Disordered" evidence="1">
    <location>
        <begin position="1"/>
        <end position="23"/>
    </location>
</feature>